<dbReference type="Gene3D" id="3.40.190.10">
    <property type="entry name" value="Periplasmic binding protein-like II"/>
    <property type="match status" value="2"/>
</dbReference>
<keyword evidence="7 9" id="KW-1133">Transmembrane helix</keyword>
<dbReference type="GO" id="GO:0016887">
    <property type="term" value="F:ATP hydrolysis activity"/>
    <property type="evidence" value="ECO:0007669"/>
    <property type="project" value="InterPro"/>
</dbReference>
<dbReference type="InterPro" id="IPR017871">
    <property type="entry name" value="ABC_transporter-like_CS"/>
</dbReference>
<dbReference type="GO" id="GO:0015421">
    <property type="term" value="F:ABC-type oligopeptide transporter activity"/>
    <property type="evidence" value="ECO:0007669"/>
    <property type="project" value="TreeGrafter"/>
</dbReference>
<dbReference type="GO" id="GO:0005524">
    <property type="term" value="F:ATP binding"/>
    <property type="evidence" value="ECO:0007669"/>
    <property type="project" value="UniProtKB-KW"/>
</dbReference>
<dbReference type="PROSITE" id="PS50893">
    <property type="entry name" value="ABC_TRANSPORTER_2"/>
    <property type="match status" value="1"/>
</dbReference>
<evidence type="ECO:0000256" key="7">
    <source>
        <dbReference type="ARBA" id="ARBA00022989"/>
    </source>
</evidence>
<feature type="transmembrane region" description="Helical" evidence="9">
    <location>
        <begin position="534"/>
        <end position="560"/>
    </location>
</feature>
<dbReference type="Pfam" id="PF09084">
    <property type="entry name" value="NMT1"/>
    <property type="match status" value="1"/>
</dbReference>
<feature type="signal peptide" evidence="10">
    <location>
        <begin position="1"/>
        <end position="18"/>
    </location>
</feature>
<comment type="similarity">
    <text evidence="2">Belongs to the ABC transporter superfamily. ABCB family. Multidrug resistance exporter (TC 3.A.1.201) subfamily.</text>
</comment>
<dbReference type="InterPro" id="IPR039421">
    <property type="entry name" value="Type_1_exporter"/>
</dbReference>
<dbReference type="InterPro" id="IPR015168">
    <property type="entry name" value="SsuA/THI5"/>
</dbReference>
<dbReference type="Gene3D" id="3.40.50.300">
    <property type="entry name" value="P-loop containing nucleotide triphosphate hydrolases"/>
    <property type="match status" value="1"/>
</dbReference>
<evidence type="ECO:0000256" key="5">
    <source>
        <dbReference type="ARBA" id="ARBA00022741"/>
    </source>
</evidence>
<dbReference type="InterPro" id="IPR027417">
    <property type="entry name" value="P-loop_NTPase"/>
</dbReference>
<keyword evidence="6 13" id="KW-0067">ATP-binding</keyword>
<evidence type="ECO:0000256" key="9">
    <source>
        <dbReference type="SAM" id="Phobius"/>
    </source>
</evidence>
<evidence type="ECO:0000256" key="1">
    <source>
        <dbReference type="ARBA" id="ARBA00004141"/>
    </source>
</evidence>
<name>A0A2P6NS16_9EUKA</name>
<dbReference type="Gene3D" id="1.20.1560.10">
    <property type="entry name" value="ABC transporter type 1, transmembrane domain"/>
    <property type="match status" value="1"/>
</dbReference>
<feature type="chain" id="PRO_5015156174" evidence="10">
    <location>
        <begin position="19"/>
        <end position="1094"/>
    </location>
</feature>
<evidence type="ECO:0000256" key="4">
    <source>
        <dbReference type="ARBA" id="ARBA00022692"/>
    </source>
</evidence>
<gene>
    <name evidence="13" type="ORF">PROFUN_02908</name>
</gene>
<dbReference type="FunFam" id="3.40.50.300:FF:000251">
    <property type="entry name" value="ABC transporter B family member 19"/>
    <property type="match status" value="1"/>
</dbReference>
<evidence type="ECO:0000256" key="2">
    <source>
        <dbReference type="ARBA" id="ARBA00007577"/>
    </source>
</evidence>
<dbReference type="SUPFAM" id="SSF52540">
    <property type="entry name" value="P-loop containing nucleoside triphosphate hydrolases"/>
    <property type="match status" value="1"/>
</dbReference>
<dbReference type="STRING" id="1890364.A0A2P6NS16"/>
<dbReference type="GO" id="GO:0005743">
    <property type="term" value="C:mitochondrial inner membrane"/>
    <property type="evidence" value="ECO:0007669"/>
    <property type="project" value="TreeGrafter"/>
</dbReference>
<dbReference type="InterPro" id="IPR036640">
    <property type="entry name" value="ABC1_TM_sf"/>
</dbReference>
<dbReference type="Pfam" id="PF14295">
    <property type="entry name" value="PAN_4"/>
    <property type="match status" value="1"/>
</dbReference>
<sequence length="1094" mass="118187">MRATVATLLLLLVLSVSAKTCDLNVGVTNRMGIYSVAVQLGFFERAGVSICDQPVAGSNSAFPALAAGNFTVLLSTIDNTVNRVVNQVQNVTIIAGIDLGQDQVVVGTKNIKSFADLQGTNIIVDSPTSGTAFSLNKILKLNGLLPTTNYTYIQGGNSQLRFEVLKTGVFNGINISAALILYPQTANIMGRTDMNVLGSLSDYLNPFMLNCVGVQTSTLTNSTQVELYTRFLAGLQMARNFVADPSNSAAVINAIAVDLNITTTVAARQYQAVTNPITGEVVLDLTISRAGLANVVYARQEFGGFISPYFNLTKTLEPKTTGGTIYDYTILTAAKARVASRATEEVHTEYLGADLSVVQTATPQECANLCKANRQCNAYTFDVCLASASEAEPSKHVFKHVYQYSTYPFELFSSVDDRNVFIFTRKLSEVQKVGHLVPSYLGSRIACVSFDPCRVYSSAVRLGPNQRYLSTQTENTKHQSIEDNKKKSLFVRFKKFVAPPVPIVDESAPPVKSDKPQKAEMKRLLTIAAPETKLFAGASLALLAGTIAQLTLPAIMGVIIDTISNPQPQYTLGMIMVGVGGVFGLQMITTFFRYTLLNLASEKIIKRLRENVFANLVKQDVTFFDQNKTGELINRLSSDTAIMGKTMTANLANGLKAVVEGIGGIALLLFIAPKLTLIMLSIVPPITLGSMYYGRFIKKLSKSIQSALAATTAVAEERVSNIRTVKSFVQEEREVNRYKSRVEEVFGFARSSIFATGFFISTVHFVGGCALLTILGAGGHFVQTGAMTIGQLTSFLLYSVTTVSSIGSISSFYGDVMTALGASSRVFELLDRKAETKAAGTRKLETIRGEISLENVGFTYATRADRKVLDQVNLTVPEGQVLALVGPSGSGKSTVSSLISRFYEPQEGKIKLDGVDINDLDENWLRENIGLVAQDVTLFQGTLAENIAYGVPGKTQADIEAAAKEANAHDFIMGFSQGYSTLVGPKGRALSGGQAQRIAIARALLKNPKVLILDEATSALDAESEYLIQQALERLMVGRTVIVIAHRLSTIRHASQICVLSAGKIVESGTFEELMKVEGGVFQQLVQLQTRELS</sequence>
<feature type="transmembrane region" description="Helical" evidence="9">
    <location>
        <begin position="665"/>
        <end position="693"/>
    </location>
</feature>
<evidence type="ECO:0000256" key="6">
    <source>
        <dbReference type="ARBA" id="ARBA00022840"/>
    </source>
</evidence>
<dbReference type="CDD" id="cd18573">
    <property type="entry name" value="ABC_6TM_ABCB10_like"/>
    <property type="match status" value="1"/>
</dbReference>
<dbReference type="InterPro" id="IPR003439">
    <property type="entry name" value="ABC_transporter-like_ATP-bd"/>
</dbReference>
<keyword evidence="4 9" id="KW-0812">Transmembrane</keyword>
<dbReference type="PANTHER" id="PTHR43394:SF1">
    <property type="entry name" value="ATP-BINDING CASSETTE SUB-FAMILY B MEMBER 10, MITOCHONDRIAL"/>
    <property type="match status" value="1"/>
</dbReference>
<dbReference type="CDD" id="cd03249">
    <property type="entry name" value="ABC_MTABC3_MDL1_MDL2"/>
    <property type="match status" value="1"/>
</dbReference>
<feature type="domain" description="ABC transmembrane type-1" evidence="12">
    <location>
        <begin position="536"/>
        <end position="818"/>
    </location>
</feature>
<evidence type="ECO:0000256" key="10">
    <source>
        <dbReference type="SAM" id="SignalP"/>
    </source>
</evidence>
<evidence type="ECO:0000259" key="12">
    <source>
        <dbReference type="PROSITE" id="PS50929"/>
    </source>
</evidence>
<dbReference type="Proteomes" id="UP000241769">
    <property type="component" value="Unassembled WGS sequence"/>
</dbReference>
<comment type="subcellular location">
    <subcellularLocation>
        <location evidence="1">Membrane</location>
        <topology evidence="1">Multi-pass membrane protein</topology>
    </subcellularLocation>
</comment>
<proteinExistence type="inferred from homology"/>
<dbReference type="InterPro" id="IPR003609">
    <property type="entry name" value="Pan_app"/>
</dbReference>
<dbReference type="OrthoDB" id="6500128at2759"/>
<dbReference type="PROSITE" id="PS50929">
    <property type="entry name" value="ABC_TM1F"/>
    <property type="match status" value="1"/>
</dbReference>
<comment type="caution">
    <text evidence="13">The sequence shown here is derived from an EMBL/GenBank/DDBJ whole genome shotgun (WGS) entry which is preliminary data.</text>
</comment>
<dbReference type="SUPFAM" id="SSF90123">
    <property type="entry name" value="ABC transporter transmembrane region"/>
    <property type="match status" value="1"/>
</dbReference>
<dbReference type="EMBL" id="MDYQ01000027">
    <property type="protein sequence ID" value="PRP86759.1"/>
    <property type="molecule type" value="Genomic_DNA"/>
</dbReference>
<keyword evidence="14" id="KW-1185">Reference proteome</keyword>
<evidence type="ECO:0000259" key="11">
    <source>
        <dbReference type="PROSITE" id="PS50893"/>
    </source>
</evidence>
<dbReference type="Pfam" id="PF00664">
    <property type="entry name" value="ABC_membrane"/>
    <property type="match status" value="1"/>
</dbReference>
<keyword evidence="10" id="KW-0732">Signal</keyword>
<reference evidence="13 14" key="1">
    <citation type="journal article" date="2018" name="Genome Biol. Evol.">
        <title>Multiple Roots of Fruiting Body Formation in Amoebozoa.</title>
        <authorList>
            <person name="Hillmann F."/>
            <person name="Forbes G."/>
            <person name="Novohradska S."/>
            <person name="Ferling I."/>
            <person name="Riege K."/>
            <person name="Groth M."/>
            <person name="Westermann M."/>
            <person name="Marz M."/>
            <person name="Spaller T."/>
            <person name="Winckler T."/>
            <person name="Schaap P."/>
            <person name="Glockner G."/>
        </authorList>
    </citation>
    <scope>NUCLEOTIDE SEQUENCE [LARGE SCALE GENOMIC DNA]</scope>
    <source>
        <strain evidence="13 14">Jena</strain>
    </source>
</reference>
<dbReference type="GO" id="GO:0090374">
    <property type="term" value="P:oligopeptide export from mitochondrion"/>
    <property type="evidence" value="ECO:0007669"/>
    <property type="project" value="TreeGrafter"/>
</dbReference>
<dbReference type="PROSITE" id="PS00211">
    <property type="entry name" value="ABC_TRANSPORTER_1"/>
    <property type="match status" value="1"/>
</dbReference>
<dbReference type="PANTHER" id="PTHR43394">
    <property type="entry name" value="ATP-DEPENDENT PERMEASE MDL1, MITOCHONDRIAL"/>
    <property type="match status" value="1"/>
</dbReference>
<keyword evidence="5" id="KW-0547">Nucleotide-binding</keyword>
<dbReference type="SUPFAM" id="SSF53850">
    <property type="entry name" value="Periplasmic binding protein-like II"/>
    <property type="match status" value="1"/>
</dbReference>
<feature type="transmembrane region" description="Helical" evidence="9">
    <location>
        <begin position="753"/>
        <end position="775"/>
    </location>
</feature>
<evidence type="ECO:0000256" key="3">
    <source>
        <dbReference type="ARBA" id="ARBA00022448"/>
    </source>
</evidence>
<accession>A0A2P6NS16</accession>
<dbReference type="Gene3D" id="3.50.4.10">
    <property type="entry name" value="Hepatocyte Growth Factor"/>
    <property type="match status" value="1"/>
</dbReference>
<dbReference type="InterPro" id="IPR011527">
    <property type="entry name" value="ABC1_TM_dom"/>
</dbReference>
<evidence type="ECO:0000256" key="8">
    <source>
        <dbReference type="ARBA" id="ARBA00023136"/>
    </source>
</evidence>
<dbReference type="AlphaFoldDB" id="A0A2P6NS16"/>
<dbReference type="InterPro" id="IPR003593">
    <property type="entry name" value="AAA+_ATPase"/>
</dbReference>
<evidence type="ECO:0000313" key="13">
    <source>
        <dbReference type="EMBL" id="PRP86759.1"/>
    </source>
</evidence>
<protein>
    <submittedName>
        <fullName evidence="13">Efflux ABC transporter permease/ATP-binding protein</fullName>
    </submittedName>
</protein>
<keyword evidence="3" id="KW-0813">Transport</keyword>
<feature type="domain" description="ABC transporter" evidence="11">
    <location>
        <begin position="851"/>
        <end position="1087"/>
    </location>
</feature>
<organism evidence="13 14">
    <name type="scientific">Planoprotostelium fungivorum</name>
    <dbReference type="NCBI Taxonomy" id="1890364"/>
    <lineage>
        <taxon>Eukaryota</taxon>
        <taxon>Amoebozoa</taxon>
        <taxon>Evosea</taxon>
        <taxon>Variosea</taxon>
        <taxon>Cavosteliida</taxon>
        <taxon>Cavosteliaceae</taxon>
        <taxon>Planoprotostelium</taxon>
    </lineage>
</organism>
<evidence type="ECO:0000313" key="14">
    <source>
        <dbReference type="Proteomes" id="UP000241769"/>
    </source>
</evidence>
<dbReference type="SMART" id="SM00382">
    <property type="entry name" value="AAA"/>
    <property type="match status" value="1"/>
</dbReference>
<dbReference type="InParanoid" id="A0A2P6NS16"/>
<feature type="transmembrane region" description="Helical" evidence="9">
    <location>
        <begin position="572"/>
        <end position="592"/>
    </location>
</feature>
<dbReference type="Pfam" id="PF00005">
    <property type="entry name" value="ABC_tran"/>
    <property type="match status" value="1"/>
</dbReference>
<keyword evidence="8 9" id="KW-0472">Membrane</keyword>
<dbReference type="FunFam" id="1.20.1560.10:FF:000058">
    <property type="entry name" value="ABC transporter B family member 25"/>
    <property type="match status" value="1"/>
</dbReference>